<reference evidence="5 6" key="1">
    <citation type="submission" date="2016-11" db="EMBL/GenBank/DDBJ databases">
        <authorList>
            <person name="Jaros S."/>
            <person name="Januszkiewicz K."/>
            <person name="Wedrychowicz H."/>
        </authorList>
    </citation>
    <scope>NUCLEOTIDE SEQUENCE [LARGE SCALE GENOMIC DNA]</scope>
    <source>
        <strain evidence="5 6">DSM 16112</strain>
    </source>
</reference>
<evidence type="ECO:0000259" key="4">
    <source>
        <dbReference type="PROSITE" id="PS01124"/>
    </source>
</evidence>
<dbReference type="InterPro" id="IPR032687">
    <property type="entry name" value="AraC-type_N"/>
</dbReference>
<organism evidence="5 6">
    <name type="scientific">Lampropedia hyalina DSM 16112</name>
    <dbReference type="NCBI Taxonomy" id="1122156"/>
    <lineage>
        <taxon>Bacteria</taxon>
        <taxon>Pseudomonadati</taxon>
        <taxon>Pseudomonadota</taxon>
        <taxon>Betaproteobacteria</taxon>
        <taxon>Burkholderiales</taxon>
        <taxon>Comamonadaceae</taxon>
        <taxon>Lampropedia</taxon>
    </lineage>
</organism>
<dbReference type="Pfam" id="PF12833">
    <property type="entry name" value="HTH_18"/>
    <property type="match status" value="1"/>
</dbReference>
<dbReference type="PANTHER" id="PTHR47894">
    <property type="entry name" value="HTH-TYPE TRANSCRIPTIONAL REGULATOR GADX"/>
    <property type="match status" value="1"/>
</dbReference>
<dbReference type="STRING" id="1122156.SAMN02745117_02195"/>
<dbReference type="SUPFAM" id="SSF46689">
    <property type="entry name" value="Homeodomain-like"/>
    <property type="match status" value="1"/>
</dbReference>
<sequence length="367" mass="41427">MPQTLKLAARIGQCLQKTMNHRSLQQTEKGTIAIAFVREALACIHARGLDADALLHRAGIAPALLHQPHARVTSQHYGALWHGIAQAIDDEFFGMDSHRMKVGSFTLMCHALIHSPTLERALLRAIRFMRVVLDDLHGELVREGSTARIVLHDSPHAASPKRAFAYGTWLMMLHGLACWLVGRRIPLERADFRCAEPDFSAEWRVLFSPELHFDQAVCGIRFASRYLDMPNLQNEARMKAFLREAPANFLVKYRNSDGLTARIRRRLRKSSPANWPDMAALARQFHLSEATLRRRLEAEGQSYRQIIADLRKDMAISLLADPRLSIADVASQSGFAETSAFYRAFRKWTGACPGDYRGKVSGHQRLV</sequence>
<keyword evidence="3" id="KW-0804">Transcription</keyword>
<proteinExistence type="predicted"/>
<evidence type="ECO:0000313" key="6">
    <source>
        <dbReference type="Proteomes" id="UP000184327"/>
    </source>
</evidence>
<name>A0A1M5CLY8_9BURK</name>
<gene>
    <name evidence="5" type="ORF">SAMN02745117_02195</name>
</gene>
<dbReference type="PROSITE" id="PS01124">
    <property type="entry name" value="HTH_ARAC_FAMILY_2"/>
    <property type="match status" value="1"/>
</dbReference>
<dbReference type="PANTHER" id="PTHR47894:SF1">
    <property type="entry name" value="HTH-TYPE TRANSCRIPTIONAL REGULATOR VQSM"/>
    <property type="match status" value="1"/>
</dbReference>
<keyword evidence="1" id="KW-0805">Transcription regulation</keyword>
<dbReference type="Pfam" id="PF12625">
    <property type="entry name" value="Arabinose_bd"/>
    <property type="match status" value="1"/>
</dbReference>
<dbReference type="AlphaFoldDB" id="A0A1M5CLY8"/>
<protein>
    <submittedName>
        <fullName evidence="5">Transcriptional regulator, AraC family</fullName>
    </submittedName>
</protein>
<dbReference type="PRINTS" id="PR00032">
    <property type="entry name" value="HTHARAC"/>
</dbReference>
<dbReference type="SMART" id="SM00342">
    <property type="entry name" value="HTH_ARAC"/>
    <property type="match status" value="1"/>
</dbReference>
<dbReference type="Gene3D" id="1.10.10.60">
    <property type="entry name" value="Homeodomain-like"/>
    <property type="match status" value="1"/>
</dbReference>
<evidence type="ECO:0000313" key="5">
    <source>
        <dbReference type="EMBL" id="SHF55805.1"/>
    </source>
</evidence>
<dbReference type="InterPro" id="IPR009057">
    <property type="entry name" value="Homeodomain-like_sf"/>
</dbReference>
<dbReference type="GO" id="GO:0005829">
    <property type="term" value="C:cytosol"/>
    <property type="evidence" value="ECO:0007669"/>
    <property type="project" value="TreeGrafter"/>
</dbReference>
<dbReference type="EMBL" id="FQUZ01000028">
    <property type="protein sequence ID" value="SHF55805.1"/>
    <property type="molecule type" value="Genomic_DNA"/>
</dbReference>
<accession>A0A1M5CLY8</accession>
<dbReference type="Proteomes" id="UP000184327">
    <property type="component" value="Unassembled WGS sequence"/>
</dbReference>
<keyword evidence="6" id="KW-1185">Reference proteome</keyword>
<keyword evidence="2" id="KW-0238">DNA-binding</keyword>
<dbReference type="InterPro" id="IPR020449">
    <property type="entry name" value="Tscrpt_reg_AraC-type_HTH"/>
</dbReference>
<evidence type="ECO:0000256" key="3">
    <source>
        <dbReference type="ARBA" id="ARBA00023163"/>
    </source>
</evidence>
<feature type="domain" description="HTH araC/xylS-type" evidence="4">
    <location>
        <begin position="257"/>
        <end position="359"/>
    </location>
</feature>
<evidence type="ECO:0000256" key="2">
    <source>
        <dbReference type="ARBA" id="ARBA00023125"/>
    </source>
</evidence>
<dbReference type="GO" id="GO:0003700">
    <property type="term" value="F:DNA-binding transcription factor activity"/>
    <property type="evidence" value="ECO:0007669"/>
    <property type="project" value="InterPro"/>
</dbReference>
<dbReference type="InterPro" id="IPR018060">
    <property type="entry name" value="HTH_AraC"/>
</dbReference>
<evidence type="ECO:0000256" key="1">
    <source>
        <dbReference type="ARBA" id="ARBA00023015"/>
    </source>
</evidence>
<dbReference type="GO" id="GO:0000976">
    <property type="term" value="F:transcription cis-regulatory region binding"/>
    <property type="evidence" value="ECO:0007669"/>
    <property type="project" value="TreeGrafter"/>
</dbReference>